<evidence type="ECO:0000256" key="1">
    <source>
        <dbReference type="ARBA" id="ARBA00022763"/>
    </source>
</evidence>
<keyword evidence="2" id="KW-0067">ATP-binding</keyword>
<dbReference type="Pfam" id="PF12705">
    <property type="entry name" value="PDDEXK_1"/>
    <property type="match status" value="1"/>
</dbReference>
<dbReference type="InterPro" id="IPR011604">
    <property type="entry name" value="PDDEXK-like_dom_sf"/>
</dbReference>
<name>A0A563VPI4_9CYAN</name>
<evidence type="ECO:0000256" key="2">
    <source>
        <dbReference type="ARBA" id="ARBA00022806"/>
    </source>
</evidence>
<evidence type="ECO:0000256" key="3">
    <source>
        <dbReference type="ARBA" id="ARBA00023204"/>
    </source>
</evidence>
<feature type="domain" description="PD-(D/E)XK endonuclease-like" evidence="4">
    <location>
        <begin position="3"/>
        <end position="224"/>
    </location>
</feature>
<reference evidence="5 6" key="1">
    <citation type="submission" date="2019-01" db="EMBL/GenBank/DDBJ databases">
        <authorList>
            <person name="Brito A."/>
        </authorList>
    </citation>
    <scope>NUCLEOTIDE SEQUENCE [LARGE SCALE GENOMIC DNA]</scope>
    <source>
        <strain evidence="5">1</strain>
    </source>
</reference>
<accession>A0A563VPI4</accession>
<keyword evidence="2" id="KW-0347">Helicase</keyword>
<dbReference type="InterPro" id="IPR038726">
    <property type="entry name" value="PDDEXK_AddAB-type"/>
</dbReference>
<evidence type="ECO:0000259" key="4">
    <source>
        <dbReference type="Pfam" id="PF12705"/>
    </source>
</evidence>
<keyword evidence="2" id="KW-0378">Hydrolase</keyword>
<proteinExistence type="predicted"/>
<dbReference type="OrthoDB" id="450180at2"/>
<dbReference type="GO" id="GO:0006281">
    <property type="term" value="P:DNA repair"/>
    <property type="evidence" value="ECO:0007669"/>
    <property type="project" value="UniProtKB-KW"/>
</dbReference>
<dbReference type="Proteomes" id="UP000320055">
    <property type="component" value="Unassembled WGS sequence"/>
</dbReference>
<dbReference type="AlphaFoldDB" id="A0A563VPI4"/>
<dbReference type="Gene3D" id="3.90.320.10">
    <property type="match status" value="1"/>
</dbReference>
<dbReference type="EMBL" id="CAACVJ010000102">
    <property type="protein sequence ID" value="VEP13265.1"/>
    <property type="molecule type" value="Genomic_DNA"/>
</dbReference>
<keyword evidence="6" id="KW-1185">Reference proteome</keyword>
<keyword evidence="3" id="KW-0234">DNA repair</keyword>
<sequence>MLRLSQGHLNLLETCPPKFQQSYLTLASSLPNPETEERQTWGSRFHLLMQQRELGLSITSLLEEDTELDRSLKALVQAAPELLTNNSQQKREAEHSRTLSFGNYLLTVIYDLLIAEEEQAKIIDWKTYLKPEKRAKLARNWQTRLYLYVLAETSDYSPEQISMTYWFVKLPKKTQSHTFSYSQEQHQKTEQDLTELLTNLDNWLSSKDRHSFPHRNNCESNCPYYQELLVANISNKTKKYNVSDRDHLLHDIQDISEIPL</sequence>
<dbReference type="GO" id="GO:0004386">
    <property type="term" value="F:helicase activity"/>
    <property type="evidence" value="ECO:0007669"/>
    <property type="project" value="UniProtKB-KW"/>
</dbReference>
<keyword evidence="1" id="KW-0227">DNA damage</keyword>
<evidence type="ECO:0000313" key="6">
    <source>
        <dbReference type="Proteomes" id="UP000320055"/>
    </source>
</evidence>
<gene>
    <name evidence="5" type="ORF">H1P_1900006</name>
</gene>
<keyword evidence="2" id="KW-0547">Nucleotide-binding</keyword>
<protein>
    <recommendedName>
        <fullName evidence="4">PD-(D/E)XK endonuclease-like domain-containing protein</fullName>
    </recommendedName>
</protein>
<evidence type="ECO:0000313" key="5">
    <source>
        <dbReference type="EMBL" id="VEP13265.1"/>
    </source>
</evidence>
<dbReference type="RefSeq" id="WP_144871489.1">
    <property type="nucleotide sequence ID" value="NZ_LR213940.1"/>
</dbReference>
<organism evidence="5 6">
    <name type="scientific">Hyella patelloides LEGE 07179</name>
    <dbReference type="NCBI Taxonomy" id="945734"/>
    <lineage>
        <taxon>Bacteria</taxon>
        <taxon>Bacillati</taxon>
        <taxon>Cyanobacteriota</taxon>
        <taxon>Cyanophyceae</taxon>
        <taxon>Pleurocapsales</taxon>
        <taxon>Hyellaceae</taxon>
        <taxon>Hyella</taxon>
    </lineage>
</organism>